<dbReference type="InterPro" id="IPR026099">
    <property type="entry name" value="Odf2-rel"/>
</dbReference>
<evidence type="ECO:0000256" key="5">
    <source>
        <dbReference type="ARBA" id="ARBA00023212"/>
    </source>
</evidence>
<proteinExistence type="inferred from homology"/>
<evidence type="ECO:0000256" key="6">
    <source>
        <dbReference type="SAM" id="Coils"/>
    </source>
</evidence>
<keyword evidence="3" id="KW-0963">Cytoplasm</keyword>
<dbReference type="PANTHER" id="PTHR23162:SF10">
    <property type="entry name" value="FI13205P"/>
    <property type="match status" value="1"/>
</dbReference>
<keyword evidence="5" id="KW-0206">Cytoskeleton</keyword>
<evidence type="ECO:0000313" key="8">
    <source>
        <dbReference type="Proteomes" id="UP001217089"/>
    </source>
</evidence>
<comment type="caution">
    <text evidence="7">The sequence shown here is derived from an EMBL/GenBank/DDBJ whole genome shotgun (WGS) entry which is preliminary data.</text>
</comment>
<feature type="coiled-coil region" evidence="6">
    <location>
        <begin position="107"/>
        <end position="234"/>
    </location>
</feature>
<reference evidence="7 8" key="1">
    <citation type="submission" date="2022-12" db="EMBL/GenBank/DDBJ databases">
        <title>Chromosome-level genome of Tegillarca granosa.</title>
        <authorList>
            <person name="Kim J."/>
        </authorList>
    </citation>
    <scope>NUCLEOTIDE SEQUENCE [LARGE SCALE GENOMIC DNA]</scope>
    <source>
        <strain evidence="7">Teg-2019</strain>
        <tissue evidence="7">Adductor muscle</tissue>
    </source>
</reference>
<evidence type="ECO:0000313" key="7">
    <source>
        <dbReference type="EMBL" id="KAJ8300949.1"/>
    </source>
</evidence>
<accession>A0ABQ9E6B3</accession>
<feature type="coiled-coil region" evidence="6">
    <location>
        <begin position="346"/>
        <end position="478"/>
    </location>
</feature>
<dbReference type="EMBL" id="JARBDR010000919">
    <property type="protein sequence ID" value="KAJ8300949.1"/>
    <property type="molecule type" value="Genomic_DNA"/>
</dbReference>
<feature type="coiled-coil region" evidence="6">
    <location>
        <begin position="266"/>
        <end position="307"/>
    </location>
</feature>
<dbReference type="PANTHER" id="PTHR23162">
    <property type="entry name" value="OUTER DENSE FIBER OF SPERM TAILS 2"/>
    <property type="match status" value="1"/>
</dbReference>
<dbReference type="Proteomes" id="UP001217089">
    <property type="component" value="Unassembled WGS sequence"/>
</dbReference>
<sequence length="495" mass="57616">MKEKGLGAEKGLRPTSPVHVHVEDDVPVHVHVKQKGKGKVKKWKPRLNCYACRKKPKVYVPSKYGKKRQIHIHRKGPTHRLEINTPRDQLRMEDLSTDEEDKVHGKMKNYEKKIDSLMSEVGTLKNEVDLQRSFREIDAKNEILDASRHVMEQQERELDDIKDELTVTERQNRILRRSMEMLDDEATVTRVDREVLAAEREKLMKKLIEAEMDGQAAAKQIGELRDAIRRLREENRISAGDHSRINKQKDMLLEKLADFEATNRTLRRLLREQHRAEAAAIRLSEQRDVLMRRLAEADRNNERLQIELGDRDRYIGDLKAQLHAKVTLESVGAQDKIELDHLQTLLAGAKEKSERDKEALKKATRNSELQEAKTAVEQLNSQLLERETVLEDLRAQLAQLGPGYDKVSKEKSQILAENSALKTRLEELESLMDRTSIATIENKFKQADEELLQLRGNLKQYENLVEEYRSQVRFELNHIIIFIISYNERNHIYTC</sequence>
<evidence type="ECO:0000256" key="1">
    <source>
        <dbReference type="ARBA" id="ARBA00004300"/>
    </source>
</evidence>
<comment type="subcellular location">
    <subcellularLocation>
        <location evidence="1">Cytoplasm</location>
        <location evidence="1">Cytoskeleton</location>
        <location evidence="1">Microtubule organizing center</location>
        <location evidence="1">Centrosome</location>
    </subcellularLocation>
</comment>
<keyword evidence="8" id="KW-1185">Reference proteome</keyword>
<evidence type="ECO:0000256" key="3">
    <source>
        <dbReference type="ARBA" id="ARBA00022490"/>
    </source>
</evidence>
<comment type="similarity">
    <text evidence="2">Belongs to the ODF2 family.</text>
</comment>
<protein>
    <submittedName>
        <fullName evidence="7">Uncharacterized protein</fullName>
    </submittedName>
</protein>
<evidence type="ECO:0000256" key="2">
    <source>
        <dbReference type="ARBA" id="ARBA00009316"/>
    </source>
</evidence>
<keyword evidence="4 6" id="KW-0175">Coiled coil</keyword>
<evidence type="ECO:0000256" key="4">
    <source>
        <dbReference type="ARBA" id="ARBA00023054"/>
    </source>
</evidence>
<gene>
    <name evidence="7" type="ORF">KUTeg_022468</name>
</gene>
<organism evidence="7 8">
    <name type="scientific">Tegillarca granosa</name>
    <name type="common">Malaysian cockle</name>
    <name type="synonym">Anadara granosa</name>
    <dbReference type="NCBI Taxonomy" id="220873"/>
    <lineage>
        <taxon>Eukaryota</taxon>
        <taxon>Metazoa</taxon>
        <taxon>Spiralia</taxon>
        <taxon>Lophotrochozoa</taxon>
        <taxon>Mollusca</taxon>
        <taxon>Bivalvia</taxon>
        <taxon>Autobranchia</taxon>
        <taxon>Pteriomorphia</taxon>
        <taxon>Arcoida</taxon>
        <taxon>Arcoidea</taxon>
        <taxon>Arcidae</taxon>
        <taxon>Tegillarca</taxon>
    </lineage>
</organism>
<name>A0ABQ9E6B3_TEGGR</name>